<name>A0ABT8KHY2_9BACT</name>
<dbReference type="Proteomes" id="UP001172082">
    <property type="component" value="Unassembled WGS sequence"/>
</dbReference>
<evidence type="ECO:0000313" key="1">
    <source>
        <dbReference type="EMBL" id="MDN5200331.1"/>
    </source>
</evidence>
<gene>
    <name evidence="1" type="ORF">QQ008_03140</name>
</gene>
<dbReference type="EMBL" id="JAUJEA010000001">
    <property type="protein sequence ID" value="MDN5200331.1"/>
    <property type="molecule type" value="Genomic_DNA"/>
</dbReference>
<reference evidence="1" key="1">
    <citation type="submission" date="2023-06" db="EMBL/GenBank/DDBJ databases">
        <title>Genomic of Parafulvivirga corallium.</title>
        <authorList>
            <person name="Wang G."/>
        </authorList>
    </citation>
    <scope>NUCLEOTIDE SEQUENCE</scope>
    <source>
        <strain evidence="1">BMA10</strain>
    </source>
</reference>
<dbReference type="RefSeq" id="WP_346750356.1">
    <property type="nucleotide sequence ID" value="NZ_JAUJEA010000001.1"/>
</dbReference>
<accession>A0ABT8KHY2</accession>
<comment type="caution">
    <text evidence="1">The sequence shown here is derived from an EMBL/GenBank/DDBJ whole genome shotgun (WGS) entry which is preliminary data.</text>
</comment>
<keyword evidence="2" id="KW-1185">Reference proteome</keyword>
<evidence type="ECO:0000313" key="2">
    <source>
        <dbReference type="Proteomes" id="UP001172082"/>
    </source>
</evidence>
<proteinExistence type="predicted"/>
<protein>
    <submittedName>
        <fullName evidence="1">Uncharacterized protein</fullName>
    </submittedName>
</protein>
<organism evidence="1 2">
    <name type="scientific">Splendidivirga corallicola</name>
    <dbReference type="NCBI Taxonomy" id="3051826"/>
    <lineage>
        <taxon>Bacteria</taxon>
        <taxon>Pseudomonadati</taxon>
        <taxon>Bacteroidota</taxon>
        <taxon>Cytophagia</taxon>
        <taxon>Cytophagales</taxon>
        <taxon>Splendidivirgaceae</taxon>
        <taxon>Splendidivirga</taxon>
    </lineage>
</organism>
<sequence length="138" mass="15661">MKNKIAPKITVRETLQVNHSKADLLNIVTKIAHKYGLEVIPTKEAVCRLQFSGNIFVDLSNVKVVLGFSPDAEKYQKLSSLMNITMPEEGSILLESFERMILGTHDEITIYKEVLKQRINRFKAYLIAESIILKALTN</sequence>